<accession>A0A1J0RCB8</accession>
<name>A0A1J0RCB8_9TRYP</name>
<feature type="chain" id="PRO_5013289281" evidence="2">
    <location>
        <begin position="26"/>
        <end position="320"/>
    </location>
</feature>
<feature type="compositionally biased region" description="Basic and acidic residues" evidence="1">
    <location>
        <begin position="253"/>
        <end position="266"/>
    </location>
</feature>
<keyword evidence="2" id="KW-0732">Signal</keyword>
<sequence length="320" mass="33951">MLYTNAGRWLLIILVASAQLTGTMGDDDAASQAASTPFRTARYLKLINDEIKTTYLSDGSAATTAVKAAVAYTIAAASSDDAVTAVAFKALATIAEADVPQLISATLDHNEKVAATREIIKIQEVVHLTDHDTATKTITLDTGSKLGSPLTIGSTTAIHGYKAAVKISYTAENCTLDSDDDAVKRSNIKWETTDSITLAATDTAKPILEATAQSKGTVSCAMVGSTHTIGACITESQDFDGRNQNKALLPKVEHKAHSYKKNGDSTKKHRKRGNVLKNQRRQQAAAVQTNSPSSSYLPAKAYPETCIYTSTQPPVVDTGS</sequence>
<feature type="compositionally biased region" description="Basic residues" evidence="1">
    <location>
        <begin position="267"/>
        <end position="280"/>
    </location>
</feature>
<organism evidence="3">
    <name type="scientific">Trypanosoma brucei</name>
    <dbReference type="NCBI Taxonomy" id="5691"/>
    <lineage>
        <taxon>Eukaryota</taxon>
        <taxon>Discoba</taxon>
        <taxon>Euglenozoa</taxon>
        <taxon>Kinetoplastea</taxon>
        <taxon>Metakinetoplastina</taxon>
        <taxon>Trypanosomatida</taxon>
        <taxon>Trypanosomatidae</taxon>
        <taxon>Trypanosoma</taxon>
    </lineage>
</organism>
<dbReference type="VEuPathDB" id="TriTrypDB:Tb427_000363100"/>
<protein>
    <submittedName>
        <fullName evidence="3">Variant surface glycoprotein 1125.5373</fullName>
    </submittedName>
</protein>
<dbReference type="AlphaFoldDB" id="A0A1J0RCB8"/>
<evidence type="ECO:0000313" key="3">
    <source>
        <dbReference type="EMBL" id="APD75468.1"/>
    </source>
</evidence>
<dbReference type="EMBL" id="KX701512">
    <property type="protein sequence ID" value="APD75468.1"/>
    <property type="molecule type" value="Genomic_DNA"/>
</dbReference>
<feature type="compositionally biased region" description="Polar residues" evidence="1">
    <location>
        <begin position="281"/>
        <end position="296"/>
    </location>
</feature>
<evidence type="ECO:0000256" key="2">
    <source>
        <dbReference type="SAM" id="SignalP"/>
    </source>
</evidence>
<proteinExistence type="predicted"/>
<feature type="signal peptide" evidence="2">
    <location>
        <begin position="1"/>
        <end position="25"/>
    </location>
</feature>
<dbReference type="VEuPathDB" id="TriTrypDB:Tb11.v5.0942"/>
<feature type="region of interest" description="Disordered" evidence="1">
    <location>
        <begin position="253"/>
        <end position="297"/>
    </location>
</feature>
<dbReference type="VEuPathDB" id="TriTrypDB:Tb1125.Tb11.v5.0942"/>
<evidence type="ECO:0000256" key="1">
    <source>
        <dbReference type="SAM" id="MobiDB-lite"/>
    </source>
</evidence>
<reference evidence="3" key="1">
    <citation type="submission" date="2016-08" db="EMBL/GenBank/DDBJ databases">
        <title>VSG repertoire of Trypanosoma brucei EATRO 1125.</title>
        <authorList>
            <person name="Cross G.A."/>
        </authorList>
    </citation>
    <scope>NUCLEOTIDE SEQUENCE</scope>
    <source>
        <strain evidence="3">EATRO 1125</strain>
    </source>
</reference>